<name>A0A6G8F3F5_9BACT</name>
<dbReference type="AlphaFoldDB" id="A0A6G8F3F5"/>
<evidence type="ECO:0000256" key="6">
    <source>
        <dbReference type="SAM" id="SignalP"/>
    </source>
</evidence>
<accession>A0A6G8F3F5</accession>
<dbReference type="PANTHER" id="PTHR22600">
    <property type="entry name" value="BETA-HEXOSAMINIDASE"/>
    <property type="match status" value="1"/>
</dbReference>
<sequence length="748" mass="82637">MNHKYLLGIAVTALAGLSQVSHAENVITWETLGNTCTADNGNKYVQRFVIEADAPFERLAFCEFKRGMTPVNPADTVVELLPGYYAVGSPRFSEAGKGKKITVDILTDGALRNISFAPDGMHLVTGGKSVRARNVRIPLTANRNLYSVPQADGSITDNMIYGPEAFAINDSLRSGIRPKAYMQIPTPKSVKIGGKHVAAPDRNHVTLKRVSDDRHDYYRAEIDKDGMTVYTNSETPEAVIASLLRRIEESSDADGTVPSAKIEDWADYPYRGLMIDVARNFTSAEDMKKLISLMARYGLNVLHFHVGDDEGWRVEIPELPELTSVGARRGYCVNDDVPFLKQIYSGDGNPDAKDTPANGFYTVDEYIDLLRYAKGLGVEIIPEFDSPGHSRAAIRAMEHRFRTKGDSSLRLIHDGDTSRYTTAQDFHDNLMNPALEGPYKFWDIVIGSLKDTYSKAGTPLRAVHIGGDEVPAHAWDGSVHANSLMAEKGMTDQSELHALFVKRVAEIAARHGVKISGWQEIALGHTDDYNRKVRPNVASVNCWTNAGNMGRQIAELGYPLVISNVDYLYFDQAPTTHPEEPGLTWGGLVDEFQPLHATIDRLCDAPADVQSNVAGISAQLFAETVRSRSMIERYILPRILGLAERAHNSRQTIGDKEYFGALTAEMEKWAGEGTDFYLRQPGIRIADGKIEMNDAYGKGEIRYTLDGSEPTAESRLYTAPFDAGKACEIRARLFYGPAESVTSILFPE</sequence>
<feature type="active site" description="Proton donor" evidence="5">
    <location>
        <position position="469"/>
    </location>
</feature>
<organism evidence="9">
    <name type="scientific">uncultured Muribaculaceae bacterium</name>
    <dbReference type="NCBI Taxonomy" id="2301481"/>
    <lineage>
        <taxon>Bacteria</taxon>
        <taxon>Pseudomonadati</taxon>
        <taxon>Bacteroidota</taxon>
        <taxon>Bacteroidia</taxon>
        <taxon>Bacteroidales</taxon>
        <taxon>Muribaculaceae</taxon>
        <taxon>environmental samples</taxon>
    </lineage>
</organism>
<comment type="catalytic activity">
    <reaction evidence="1">
        <text>Hydrolysis of terminal non-reducing N-acetyl-D-hexosamine residues in N-acetyl-beta-D-hexosaminides.</text>
        <dbReference type="EC" id="3.2.1.52"/>
    </reaction>
</comment>
<feature type="signal peptide" evidence="6">
    <location>
        <begin position="1"/>
        <end position="23"/>
    </location>
</feature>
<feature type="domain" description="Glycoside hydrolase family 20 catalytic" evidence="7">
    <location>
        <begin position="268"/>
        <end position="646"/>
    </location>
</feature>
<feature type="chain" id="PRO_5026345377" description="beta-N-acetylhexosaminidase" evidence="6">
    <location>
        <begin position="24"/>
        <end position="748"/>
    </location>
</feature>
<gene>
    <name evidence="9" type="ORF">Muribac1_0290</name>
</gene>
<dbReference type="Pfam" id="PF00728">
    <property type="entry name" value="Glyco_hydro_20"/>
    <property type="match status" value="1"/>
</dbReference>
<keyword evidence="6" id="KW-0732">Signal</keyword>
<evidence type="ECO:0000256" key="3">
    <source>
        <dbReference type="ARBA" id="ARBA00012663"/>
    </source>
</evidence>
<evidence type="ECO:0000313" key="9">
    <source>
        <dbReference type="EMBL" id="QIM10820.1"/>
    </source>
</evidence>
<evidence type="ECO:0000256" key="5">
    <source>
        <dbReference type="PIRSR" id="PIRSR625705-1"/>
    </source>
</evidence>
<dbReference type="GO" id="GO:0016020">
    <property type="term" value="C:membrane"/>
    <property type="evidence" value="ECO:0007669"/>
    <property type="project" value="TreeGrafter"/>
</dbReference>
<feature type="domain" description="GH29D-like beta-sandwich" evidence="8">
    <location>
        <begin position="687"/>
        <end position="734"/>
    </location>
</feature>
<dbReference type="InterPro" id="IPR059177">
    <property type="entry name" value="GH29D-like_dom"/>
</dbReference>
<dbReference type="InterPro" id="IPR015883">
    <property type="entry name" value="Glyco_hydro_20_cat"/>
</dbReference>
<dbReference type="InterPro" id="IPR025705">
    <property type="entry name" value="Beta_hexosaminidase_sua/sub"/>
</dbReference>
<keyword evidence="4" id="KW-0378">Hydrolase</keyword>
<dbReference type="GO" id="GO:0030203">
    <property type="term" value="P:glycosaminoglycan metabolic process"/>
    <property type="evidence" value="ECO:0007669"/>
    <property type="project" value="TreeGrafter"/>
</dbReference>
<comment type="similarity">
    <text evidence="2">Belongs to the glycosyl hydrolase 20 family.</text>
</comment>
<evidence type="ECO:0000259" key="8">
    <source>
        <dbReference type="Pfam" id="PF13290"/>
    </source>
</evidence>
<dbReference type="PRINTS" id="PR00738">
    <property type="entry name" value="GLHYDRLASE20"/>
</dbReference>
<dbReference type="Pfam" id="PF13290">
    <property type="entry name" value="CHB_HEX_C_1"/>
    <property type="match status" value="1"/>
</dbReference>
<dbReference type="GO" id="GO:0004563">
    <property type="term" value="F:beta-N-acetylhexosaminidase activity"/>
    <property type="evidence" value="ECO:0007669"/>
    <property type="project" value="UniProtKB-EC"/>
</dbReference>
<dbReference type="Gene3D" id="3.20.20.80">
    <property type="entry name" value="Glycosidases"/>
    <property type="match status" value="1"/>
</dbReference>
<evidence type="ECO:0000256" key="2">
    <source>
        <dbReference type="ARBA" id="ARBA00006285"/>
    </source>
</evidence>
<reference evidence="9" key="1">
    <citation type="journal article" date="2020" name="J. ISSAAS">
        <title>Lactobacilli and other gastrointestinal microbiota of Peromyscus leucopus, reservoir host for agents of Lyme disease and other zoonoses in North America.</title>
        <authorList>
            <person name="Milovic A."/>
            <person name="Bassam K."/>
            <person name="Shao H."/>
            <person name="Chatzistamou I."/>
            <person name="Tufts D.M."/>
            <person name="Diuk-Wasser M."/>
            <person name="Barbour A.G."/>
        </authorList>
    </citation>
    <scope>NUCLEOTIDE SEQUENCE</scope>
    <source>
        <strain evidence="9">LL71</strain>
    </source>
</reference>
<dbReference type="PANTHER" id="PTHR22600:SF57">
    <property type="entry name" value="BETA-N-ACETYLHEXOSAMINIDASE"/>
    <property type="match status" value="1"/>
</dbReference>
<protein>
    <recommendedName>
        <fullName evidence="3">beta-N-acetylhexosaminidase</fullName>
        <ecNumber evidence="3">3.2.1.52</ecNumber>
    </recommendedName>
</protein>
<dbReference type="EMBL" id="MT002444">
    <property type="protein sequence ID" value="QIM10820.1"/>
    <property type="molecule type" value="Genomic_DNA"/>
</dbReference>
<evidence type="ECO:0000256" key="1">
    <source>
        <dbReference type="ARBA" id="ARBA00001231"/>
    </source>
</evidence>
<evidence type="ECO:0000259" key="7">
    <source>
        <dbReference type="Pfam" id="PF00728"/>
    </source>
</evidence>
<dbReference type="InterPro" id="IPR017853">
    <property type="entry name" value="GH"/>
</dbReference>
<proteinExistence type="inferred from homology"/>
<dbReference type="GO" id="GO:0005975">
    <property type="term" value="P:carbohydrate metabolic process"/>
    <property type="evidence" value="ECO:0007669"/>
    <property type="project" value="InterPro"/>
</dbReference>
<dbReference type="EC" id="3.2.1.52" evidence="3"/>
<evidence type="ECO:0000256" key="4">
    <source>
        <dbReference type="ARBA" id="ARBA00022801"/>
    </source>
</evidence>
<dbReference type="SUPFAM" id="SSF51445">
    <property type="entry name" value="(Trans)glycosidases"/>
    <property type="match status" value="1"/>
</dbReference>